<dbReference type="InterPro" id="IPR007472">
    <property type="entry name" value="N-end_Aminoacyl_Trfase_C"/>
</dbReference>
<reference evidence="7 8" key="1">
    <citation type="submission" date="2023-10" db="EMBL/GenBank/DDBJ databases">
        <title>Draft Genome Sequence of Candida saopaulonensis from a very Premature Infant with Sepsis.</title>
        <authorList>
            <person name="Ning Y."/>
            <person name="Dai R."/>
            <person name="Xiao M."/>
            <person name="Xu Y."/>
            <person name="Yan Q."/>
            <person name="Zhang L."/>
        </authorList>
    </citation>
    <scope>NUCLEOTIDE SEQUENCE [LARGE SCALE GENOMIC DNA]</scope>
    <source>
        <strain evidence="7 8">19XY460</strain>
    </source>
</reference>
<dbReference type="EMBL" id="CP138897">
    <property type="protein sequence ID" value="WPK26067.1"/>
    <property type="molecule type" value="Genomic_DNA"/>
</dbReference>
<dbReference type="AlphaFoldDB" id="A0AAX4HDV7"/>
<name>A0AAX4HDV7_9ASCO</name>
<protein>
    <recommendedName>
        <fullName evidence="2">arginyltransferase</fullName>
        <ecNumber evidence="2">2.3.2.8</ecNumber>
    </recommendedName>
</protein>
<dbReference type="Proteomes" id="UP001338582">
    <property type="component" value="Chromosome 4"/>
</dbReference>
<accession>A0AAX4HDV7</accession>
<evidence type="ECO:0000256" key="1">
    <source>
        <dbReference type="ARBA" id="ARBA00009991"/>
    </source>
</evidence>
<dbReference type="GO" id="GO:0005737">
    <property type="term" value="C:cytoplasm"/>
    <property type="evidence" value="ECO:0007669"/>
    <property type="project" value="TreeGrafter"/>
</dbReference>
<evidence type="ECO:0000313" key="8">
    <source>
        <dbReference type="Proteomes" id="UP001338582"/>
    </source>
</evidence>
<keyword evidence="4" id="KW-0012">Acyltransferase</keyword>
<dbReference type="RefSeq" id="XP_062878449.1">
    <property type="nucleotide sequence ID" value="XM_063022379.1"/>
</dbReference>
<dbReference type="Pfam" id="PF04376">
    <property type="entry name" value="ATE_N"/>
    <property type="match status" value="1"/>
</dbReference>
<evidence type="ECO:0000256" key="3">
    <source>
        <dbReference type="ARBA" id="ARBA00022679"/>
    </source>
</evidence>
<keyword evidence="3" id="KW-0808">Transferase</keyword>
<feature type="domain" description="N-end rule aminoacyl transferase C-terminal" evidence="6">
    <location>
        <begin position="156"/>
        <end position="305"/>
    </location>
</feature>
<dbReference type="PANTHER" id="PTHR21367">
    <property type="entry name" value="ARGININE-TRNA-PROTEIN TRANSFERASE 1"/>
    <property type="match status" value="1"/>
</dbReference>
<comment type="similarity">
    <text evidence="1">Belongs to the R-transferase family.</text>
</comment>
<dbReference type="GeneID" id="88174476"/>
<evidence type="ECO:0000259" key="6">
    <source>
        <dbReference type="Pfam" id="PF04377"/>
    </source>
</evidence>
<sequence>MSFSMVATPFSYYESDDCGYCLLKKIPKPLASKEVPQNAACPSKPVHISIGAQIITMTVETYEKCMNLGFRRSGVFLYKTDMLRNCCRMYTIRTNMLQMKISKEHRQVVNRFKRAIADTPQDETLAKTFDLRSLIDAEQKSSRFTTTYDSPHFTVEKYELYKKYQTIVHKDPPEEVSENGFRLFLIQTPFTRDAILGDEEEWALLDTWVKDWRPDSPLAKCTRKGPVHECYYLDGKLIALSILDFLPGSLSSVYFIYDPDYAHLSLGTLLSLREILMCNELGIPYYYLGYYIDDCKKMRYKAKFGGEILDVCNNVFVPFEKVDSLLKGDQLWTLGNIGSETNASDKLASLLSSEPQLDLDVDPKVYQGQVSNSAESIYGNEATYSDAKEELMTIYNNYDVSDMEVPLVLPGAITIRQIKEKLLDPETNLLGWFFDGDNQEVNTEFAKMDSMKRQFLLDCIRLLGYDICQSLLILSF</sequence>
<gene>
    <name evidence="7" type="ORF">PUMCH_003412</name>
</gene>
<evidence type="ECO:0000313" key="7">
    <source>
        <dbReference type="EMBL" id="WPK26067.1"/>
    </source>
</evidence>
<dbReference type="InterPro" id="IPR007471">
    <property type="entry name" value="N-end_Aminoacyl_Trfase_N"/>
</dbReference>
<keyword evidence="8" id="KW-1185">Reference proteome</keyword>
<feature type="domain" description="N-end aminoacyl transferase N-terminal" evidence="5">
    <location>
        <begin position="17"/>
        <end position="107"/>
    </location>
</feature>
<dbReference type="SUPFAM" id="SSF55729">
    <property type="entry name" value="Acyl-CoA N-acyltransferases (Nat)"/>
    <property type="match status" value="1"/>
</dbReference>
<organism evidence="7 8">
    <name type="scientific">Australozyma saopauloensis</name>
    <dbReference type="NCBI Taxonomy" id="291208"/>
    <lineage>
        <taxon>Eukaryota</taxon>
        <taxon>Fungi</taxon>
        <taxon>Dikarya</taxon>
        <taxon>Ascomycota</taxon>
        <taxon>Saccharomycotina</taxon>
        <taxon>Pichiomycetes</taxon>
        <taxon>Metschnikowiaceae</taxon>
        <taxon>Australozyma</taxon>
    </lineage>
</organism>
<evidence type="ECO:0000259" key="5">
    <source>
        <dbReference type="Pfam" id="PF04376"/>
    </source>
</evidence>
<dbReference type="PANTHER" id="PTHR21367:SF1">
    <property type="entry name" value="ARGINYL-TRNA--PROTEIN TRANSFERASE 1"/>
    <property type="match status" value="1"/>
</dbReference>
<dbReference type="InterPro" id="IPR030700">
    <property type="entry name" value="N-end_Aminoacyl_Trfase"/>
</dbReference>
<evidence type="ECO:0000256" key="4">
    <source>
        <dbReference type="ARBA" id="ARBA00023315"/>
    </source>
</evidence>
<dbReference type="KEGG" id="asau:88174476"/>
<dbReference type="Pfam" id="PF04377">
    <property type="entry name" value="ATE_C"/>
    <property type="match status" value="1"/>
</dbReference>
<proteinExistence type="inferred from homology"/>
<dbReference type="EC" id="2.3.2.8" evidence="2"/>
<dbReference type="InterPro" id="IPR016181">
    <property type="entry name" value="Acyl_CoA_acyltransferase"/>
</dbReference>
<evidence type="ECO:0000256" key="2">
    <source>
        <dbReference type="ARBA" id="ARBA00012025"/>
    </source>
</evidence>
<dbReference type="GO" id="GO:0004057">
    <property type="term" value="F:arginyl-tRNA--protein transferase activity"/>
    <property type="evidence" value="ECO:0007669"/>
    <property type="project" value="UniProtKB-EC"/>
</dbReference>